<proteinExistence type="predicted"/>
<reference evidence="3 4" key="1">
    <citation type="journal article" date="2021" name="bioRxiv">
        <title>Chromosome-scale and haplotype-resolved genome assembly of a tetraploid potato cultivar.</title>
        <authorList>
            <person name="Sun H."/>
            <person name="Jiao W.-B."/>
            <person name="Krause K."/>
            <person name="Campoy J.A."/>
            <person name="Goel M."/>
            <person name="Folz-Donahue K."/>
            <person name="Kukat C."/>
            <person name="Huettel B."/>
            <person name="Schneeberger K."/>
        </authorList>
    </citation>
    <scope>NUCLEOTIDE SEQUENCE [LARGE SCALE GENOMIC DNA]</scope>
    <source>
        <strain evidence="3">SolTubOtavaFocal</strain>
        <tissue evidence="3">Leaves</tissue>
    </source>
</reference>
<feature type="domain" description="Retrovirus-related Pol polyprotein from transposon TNT 1-94-like beta-barrel" evidence="2">
    <location>
        <begin position="1"/>
        <end position="75"/>
    </location>
</feature>
<evidence type="ECO:0000313" key="4">
    <source>
        <dbReference type="Proteomes" id="UP000826656"/>
    </source>
</evidence>
<keyword evidence="4" id="KW-1185">Reference proteome</keyword>
<dbReference type="InterPro" id="IPR054722">
    <property type="entry name" value="PolX-like_BBD"/>
</dbReference>
<gene>
    <name evidence="3" type="ORF">KY290_031290</name>
</gene>
<dbReference type="EMBL" id="JAIVGD010000023">
    <property type="protein sequence ID" value="KAH0743297.1"/>
    <property type="molecule type" value="Genomic_DNA"/>
</dbReference>
<organism evidence="3 4">
    <name type="scientific">Solanum tuberosum</name>
    <name type="common">Potato</name>
    <dbReference type="NCBI Taxonomy" id="4113"/>
    <lineage>
        <taxon>Eukaryota</taxon>
        <taxon>Viridiplantae</taxon>
        <taxon>Streptophyta</taxon>
        <taxon>Embryophyta</taxon>
        <taxon>Tracheophyta</taxon>
        <taxon>Spermatophyta</taxon>
        <taxon>Magnoliopsida</taxon>
        <taxon>eudicotyledons</taxon>
        <taxon>Gunneridae</taxon>
        <taxon>Pentapetalae</taxon>
        <taxon>asterids</taxon>
        <taxon>lamiids</taxon>
        <taxon>Solanales</taxon>
        <taxon>Solanaceae</taxon>
        <taxon>Solanoideae</taxon>
        <taxon>Solaneae</taxon>
        <taxon>Solanum</taxon>
    </lineage>
</organism>
<evidence type="ECO:0000259" key="2">
    <source>
        <dbReference type="Pfam" id="PF22936"/>
    </source>
</evidence>
<sequence length="160" mass="17685">MDSACSRHMTGDKHKLFSLTAFKGENVSFGDGNKGTIVGVGKIGKTESKVVEEVYHVKGLKHNLLSISQLCDKGCKVEKPDTKEVILTSKRYRNVYKVDIMGMSGTSLKCFSAISNDPLLWHKRLGHASLKQINKLLEKEMGIGLPKTKFKNDKVCGTEV</sequence>
<accession>A0ABQ7UAI3</accession>
<protein>
    <recommendedName>
        <fullName evidence="5">GAG-pre-integrase domain-containing protein</fullName>
    </recommendedName>
</protein>
<name>A0ABQ7UAI3_SOLTU</name>
<evidence type="ECO:0000313" key="3">
    <source>
        <dbReference type="EMBL" id="KAH0743297.1"/>
    </source>
</evidence>
<evidence type="ECO:0000259" key="1">
    <source>
        <dbReference type="Pfam" id="PF13976"/>
    </source>
</evidence>
<dbReference type="Pfam" id="PF22936">
    <property type="entry name" value="Pol_BBD"/>
    <property type="match status" value="1"/>
</dbReference>
<feature type="domain" description="GAG-pre-integrase" evidence="1">
    <location>
        <begin position="94"/>
        <end position="157"/>
    </location>
</feature>
<dbReference type="Proteomes" id="UP000826656">
    <property type="component" value="Unassembled WGS sequence"/>
</dbReference>
<dbReference type="InterPro" id="IPR025724">
    <property type="entry name" value="GAG-pre-integrase_dom"/>
</dbReference>
<dbReference type="Pfam" id="PF13976">
    <property type="entry name" value="gag_pre-integrs"/>
    <property type="match status" value="1"/>
</dbReference>
<evidence type="ECO:0008006" key="5">
    <source>
        <dbReference type="Google" id="ProtNLM"/>
    </source>
</evidence>
<comment type="caution">
    <text evidence="3">The sequence shown here is derived from an EMBL/GenBank/DDBJ whole genome shotgun (WGS) entry which is preliminary data.</text>
</comment>